<evidence type="ECO:0000256" key="1">
    <source>
        <dbReference type="SAM" id="MobiDB-lite"/>
    </source>
</evidence>
<gene>
    <name evidence="3 4 5 6" type="primary">LOC115028994</name>
</gene>
<feature type="region of interest" description="Disordered" evidence="1">
    <location>
        <begin position="1"/>
        <end position="50"/>
    </location>
</feature>
<dbReference type="GO" id="GO:0005829">
    <property type="term" value="C:cytosol"/>
    <property type="evidence" value="ECO:0007669"/>
    <property type="project" value="TreeGrafter"/>
</dbReference>
<protein>
    <submittedName>
        <fullName evidence="3 4">Uncharacterized protein LOC115028994</fullName>
    </submittedName>
</protein>
<feature type="compositionally biased region" description="Basic and acidic residues" evidence="1">
    <location>
        <begin position="13"/>
        <end position="25"/>
    </location>
</feature>
<dbReference type="GeneID" id="115028994"/>
<proteinExistence type="predicted"/>
<sequence>MLRQIRRALGVREPCRADREARKQNTEAGVRVADHSTMQQAGAEREQRAEGSFRNYAKELHSAAATSSQVNSPDQATFEMTQGKSCESDSNRPAMTRKVRIARKSAPIQGREPNQSRDNIFSFSVATSKSNWMEMYEEKKRKKQERGQGMPRFGIELANPLSTQDNDMTLSEGFHWESLQDSLSGAHWTGLPLPPQDTTYYDSYTETLSDSLMQEPLEEPGAAEEGCSSLMVEAGSMKMKPNSEYGDLRADSNASKRKHNVYDGVSDKGPSGKKKKTKSNKDQDQMDQLLAVSLREDELSHSLLDLDKSMVQARNTLQAAYTKVQRLLLLRQQCTAEVNSLRAQRIKILQGMKGVYAGASNIAEKAPTVSAGAAAATVQPMLSPLPSSSAFPTPSSQQPSPTIPAPSISPIALPTIPVKPGIVQPPPAGQASQSVSCNSDTLQVPANQPLPLFPSDLLPSLLLPSLPLAAPATAVTALKQIQTEGSTSENTNNLPESSARTAGGEFSERRSAVSRQ</sequence>
<evidence type="ECO:0000313" key="6">
    <source>
        <dbReference type="RefSeq" id="XP_029318846.1"/>
    </source>
</evidence>
<dbReference type="RefSeq" id="XP_029318843.1">
    <property type="nucleotide sequence ID" value="XM_029462983.1"/>
</dbReference>
<dbReference type="GO" id="GO:0008286">
    <property type="term" value="P:insulin receptor signaling pathway"/>
    <property type="evidence" value="ECO:0007669"/>
    <property type="project" value="TreeGrafter"/>
</dbReference>
<feature type="compositionally biased region" description="Low complexity" evidence="1">
    <location>
        <begin position="385"/>
        <end position="416"/>
    </location>
</feature>
<organism evidence="2 6">
    <name type="scientific">Cottoperca gobio</name>
    <name type="common">Frogmouth</name>
    <name type="synonym">Aphritis gobio</name>
    <dbReference type="NCBI Taxonomy" id="56716"/>
    <lineage>
        <taxon>Eukaryota</taxon>
        <taxon>Metazoa</taxon>
        <taxon>Chordata</taxon>
        <taxon>Craniata</taxon>
        <taxon>Vertebrata</taxon>
        <taxon>Euteleostomi</taxon>
        <taxon>Actinopterygii</taxon>
        <taxon>Neopterygii</taxon>
        <taxon>Teleostei</taxon>
        <taxon>Neoteleostei</taxon>
        <taxon>Acanthomorphata</taxon>
        <taxon>Eupercaria</taxon>
        <taxon>Perciformes</taxon>
        <taxon>Notothenioidei</taxon>
        <taxon>Bovichtidae</taxon>
        <taxon>Cottoperca</taxon>
    </lineage>
</organism>
<accession>A0A6J2S867</accession>
<feature type="region of interest" description="Disordered" evidence="1">
    <location>
        <begin position="480"/>
        <end position="516"/>
    </location>
</feature>
<feature type="compositionally biased region" description="Polar residues" evidence="1">
    <location>
        <begin position="480"/>
        <end position="500"/>
    </location>
</feature>
<dbReference type="RefSeq" id="XP_029318844.1">
    <property type="nucleotide sequence ID" value="XM_029462984.1"/>
</dbReference>
<feature type="compositionally biased region" description="Polar residues" evidence="1">
    <location>
        <begin position="430"/>
        <end position="442"/>
    </location>
</feature>
<feature type="compositionally biased region" description="Basic and acidic residues" evidence="1">
    <location>
        <begin position="506"/>
        <end position="516"/>
    </location>
</feature>
<dbReference type="PANTHER" id="PTHR14435">
    <property type="entry name" value="ZINC FINGER PROTEIN 106"/>
    <property type="match status" value="1"/>
</dbReference>
<dbReference type="GO" id="GO:0016020">
    <property type="term" value="C:membrane"/>
    <property type="evidence" value="ECO:0007669"/>
    <property type="project" value="TreeGrafter"/>
</dbReference>
<feature type="region of interest" description="Disordered" evidence="1">
    <location>
        <begin position="241"/>
        <end position="285"/>
    </location>
</feature>
<dbReference type="GO" id="GO:0017124">
    <property type="term" value="F:SH3 domain binding"/>
    <property type="evidence" value="ECO:0007669"/>
    <property type="project" value="TreeGrafter"/>
</dbReference>
<dbReference type="InterPro" id="IPR042622">
    <property type="entry name" value="Znf106"/>
</dbReference>
<dbReference type="KEGG" id="cgob:115028994"/>
<feature type="region of interest" description="Disordered" evidence="1">
    <location>
        <begin position="385"/>
        <end position="442"/>
    </location>
</feature>
<dbReference type="CTD" id="100536805"/>
<dbReference type="AlphaFoldDB" id="A0A6J2S867"/>
<evidence type="ECO:0000313" key="2">
    <source>
        <dbReference type="Proteomes" id="UP000504630"/>
    </source>
</evidence>
<dbReference type="PANTHER" id="PTHR14435:SF2">
    <property type="entry name" value="ZINC FINGER PROTEIN 106"/>
    <property type="match status" value="1"/>
</dbReference>
<dbReference type="GO" id="GO:0003723">
    <property type="term" value="F:RNA binding"/>
    <property type="evidence" value="ECO:0007669"/>
    <property type="project" value="InterPro"/>
</dbReference>
<dbReference type="Proteomes" id="UP000504630">
    <property type="component" value="Chromosome 24"/>
</dbReference>
<dbReference type="OrthoDB" id="8965000at2759"/>
<dbReference type="RefSeq" id="XP_029318846.1">
    <property type="nucleotide sequence ID" value="XM_029462986.1"/>
</dbReference>
<name>A0A6J2S867_COTGO</name>
<keyword evidence="2" id="KW-1185">Reference proteome</keyword>
<reference evidence="3 4" key="1">
    <citation type="submission" date="2025-04" db="UniProtKB">
        <authorList>
            <consortium name="RefSeq"/>
        </authorList>
    </citation>
    <scope>IDENTIFICATION</scope>
</reference>
<evidence type="ECO:0000313" key="5">
    <source>
        <dbReference type="RefSeq" id="XP_029318845.1"/>
    </source>
</evidence>
<evidence type="ECO:0000313" key="3">
    <source>
        <dbReference type="RefSeq" id="XP_029318843.1"/>
    </source>
</evidence>
<evidence type="ECO:0000313" key="4">
    <source>
        <dbReference type="RefSeq" id="XP_029318844.1"/>
    </source>
</evidence>
<dbReference type="RefSeq" id="XP_029318845.1">
    <property type="nucleotide sequence ID" value="XM_029462985.1"/>
</dbReference>